<dbReference type="Proteomes" id="UP001221898">
    <property type="component" value="Unassembled WGS sequence"/>
</dbReference>
<feature type="compositionally biased region" description="Polar residues" evidence="10">
    <location>
        <begin position="516"/>
        <end position="530"/>
    </location>
</feature>
<accession>A0AAD7RKK7</accession>
<dbReference type="Pfam" id="PF09422">
    <property type="entry name" value="AMER"/>
    <property type="match status" value="1"/>
</dbReference>
<feature type="compositionally biased region" description="Low complexity" evidence="10">
    <location>
        <begin position="90"/>
        <end position="105"/>
    </location>
</feature>
<reference evidence="11" key="1">
    <citation type="journal article" date="2023" name="Science">
        <title>Genome structures resolve the early diversification of teleost fishes.</title>
        <authorList>
            <person name="Parey E."/>
            <person name="Louis A."/>
            <person name="Montfort J."/>
            <person name="Bouchez O."/>
            <person name="Roques C."/>
            <person name="Iampietro C."/>
            <person name="Lluch J."/>
            <person name="Castinel A."/>
            <person name="Donnadieu C."/>
            <person name="Desvignes T."/>
            <person name="Floi Bucao C."/>
            <person name="Jouanno E."/>
            <person name="Wen M."/>
            <person name="Mejri S."/>
            <person name="Dirks R."/>
            <person name="Jansen H."/>
            <person name="Henkel C."/>
            <person name="Chen W.J."/>
            <person name="Zahm M."/>
            <person name="Cabau C."/>
            <person name="Klopp C."/>
            <person name="Thompson A.W."/>
            <person name="Robinson-Rechavi M."/>
            <person name="Braasch I."/>
            <person name="Lecointre G."/>
            <person name="Bobe J."/>
            <person name="Postlethwait J.H."/>
            <person name="Berthelot C."/>
            <person name="Roest Crollius H."/>
            <person name="Guiguen Y."/>
        </authorList>
    </citation>
    <scope>NUCLEOTIDE SEQUENCE</scope>
    <source>
        <strain evidence="11">NC1722</strain>
    </source>
</reference>
<feature type="compositionally biased region" description="Basic residues" evidence="10">
    <location>
        <begin position="267"/>
        <end position="276"/>
    </location>
</feature>
<dbReference type="PANTHER" id="PTHR22237:SF1">
    <property type="entry name" value="APC MEMBRANE RECRUITMENT PROTEIN 2"/>
    <property type="match status" value="1"/>
</dbReference>
<evidence type="ECO:0000256" key="7">
    <source>
        <dbReference type="ARBA" id="ARBA00037665"/>
    </source>
</evidence>
<evidence type="ECO:0000256" key="9">
    <source>
        <dbReference type="ARBA" id="ARBA00042108"/>
    </source>
</evidence>
<feature type="region of interest" description="Disordered" evidence="10">
    <location>
        <begin position="119"/>
        <end position="161"/>
    </location>
</feature>
<feature type="compositionally biased region" description="Polar residues" evidence="10">
    <location>
        <begin position="614"/>
        <end position="626"/>
    </location>
</feature>
<comment type="caution">
    <text evidence="11">The sequence shown here is derived from an EMBL/GenBank/DDBJ whole genome shotgun (WGS) entry which is preliminary data.</text>
</comment>
<comment type="similarity">
    <text evidence="2">Belongs to the Amer family.</text>
</comment>
<feature type="compositionally biased region" description="Polar residues" evidence="10">
    <location>
        <begin position="577"/>
        <end position="605"/>
    </location>
</feature>
<evidence type="ECO:0000313" key="11">
    <source>
        <dbReference type="EMBL" id="KAJ8385810.1"/>
    </source>
</evidence>
<keyword evidence="5" id="KW-0446">Lipid-binding</keyword>
<feature type="compositionally biased region" description="Basic and acidic residues" evidence="10">
    <location>
        <begin position="63"/>
        <end position="81"/>
    </location>
</feature>
<dbReference type="GO" id="GO:0060828">
    <property type="term" value="P:regulation of canonical Wnt signaling pathway"/>
    <property type="evidence" value="ECO:0007669"/>
    <property type="project" value="TreeGrafter"/>
</dbReference>
<evidence type="ECO:0000256" key="4">
    <source>
        <dbReference type="ARBA" id="ARBA00022687"/>
    </source>
</evidence>
<name>A0AAD7RKK7_9TELE</name>
<sequence>MDLQSESSGPPPCDPQPSGKINKAAFKLFGKRRSGSAVPSIFSVRNKGEGGKGLAKPPLVRSKTHDGLADTSVREGGRKEASASGEQLNTTSESSSTPSAPRASVPKSLSFFSLLRRSGRGAVGTETRPPRQRKGLRGLFSGMRWNRRDKSAGGAEPGGVLLTSRSNSVEIVKEDIALSLEPQPFVPDAVALETSEGPLAKPADWPCTAGDSGSSTITPGDAGRSRKPQEAAMDPCHSPEHSPTPCSPAHAPPPLSQESPTPSPVKATRKAPRPKHNSSPETRLLSCAPAMTVTPPEPSSEPSMDRLCSMFTDVTSLKSFDSLTGCGDIIADAEEEGASGSSSGTGSSSGGTGSGARGAGGATLSGERPSPLRAAPPAPPSSAAPAPPLVRMAAPLTVASAPAPAVLRARVMPRKPQGSGVVAYMGGGEEMASPDEVDDADMQGLWHMLPQKGQDSPALPRAESVHHAPLRAEKRPPLVKALGLSKIPVGGGGGRVGKHPREALHEDGRGKDLQDAPSNSDEGYWDSTTPGPEEESAGFLSREGLPRDSCSGDALYDLYVDPPEVGTASDEEMTPPAFSSSGGSKLTPPSQAASFRSLKGSTSLPRDSRIPISVKQTPPSHSASQGTLAPTNAATTPTSQVPVGKADAPARTKIPVSKVPVRRTSSKPISARHAPSHALNRK</sequence>
<protein>
    <recommendedName>
        <fullName evidence="8">APC membrane recruitment protein 2</fullName>
    </recommendedName>
    <alternativeName>
        <fullName evidence="9">Protein FAM123A</fullName>
    </alternativeName>
</protein>
<dbReference type="GO" id="GO:0016055">
    <property type="term" value="P:Wnt signaling pathway"/>
    <property type="evidence" value="ECO:0007669"/>
    <property type="project" value="UniProtKB-KW"/>
</dbReference>
<feature type="compositionally biased region" description="Low complexity" evidence="10">
    <location>
        <begin position="627"/>
        <end position="638"/>
    </location>
</feature>
<comment type="function">
    <text evidence="7">Negative regulator of the canonical Wnt signaling pathway involved in neuroectodermal patterning. Acts by specifically binding phosphatidylinositol 4,5-bisphosphate (PtdIns(4,5)P2), translocating to the cell membrane and interacting with key regulators of the canonical Wnt signaling pathway, such as components of the beta-catenin destruction complex.</text>
</comment>
<organism evidence="11 12">
    <name type="scientific">Aldrovandia affinis</name>
    <dbReference type="NCBI Taxonomy" id="143900"/>
    <lineage>
        <taxon>Eukaryota</taxon>
        <taxon>Metazoa</taxon>
        <taxon>Chordata</taxon>
        <taxon>Craniata</taxon>
        <taxon>Vertebrata</taxon>
        <taxon>Euteleostomi</taxon>
        <taxon>Actinopterygii</taxon>
        <taxon>Neopterygii</taxon>
        <taxon>Teleostei</taxon>
        <taxon>Notacanthiformes</taxon>
        <taxon>Halosauridae</taxon>
        <taxon>Aldrovandia</taxon>
    </lineage>
</organism>
<feature type="compositionally biased region" description="Low complexity" evidence="10">
    <location>
        <begin position="364"/>
        <end position="373"/>
    </location>
</feature>
<feature type="region of interest" description="Disordered" evidence="10">
    <location>
        <begin position="450"/>
        <end position="682"/>
    </location>
</feature>
<evidence type="ECO:0000256" key="6">
    <source>
        <dbReference type="ARBA" id="ARBA00023136"/>
    </source>
</evidence>
<feature type="compositionally biased region" description="Pro residues" evidence="10">
    <location>
        <begin position="374"/>
        <end position="388"/>
    </location>
</feature>
<dbReference type="GO" id="GO:0008013">
    <property type="term" value="F:beta-catenin binding"/>
    <property type="evidence" value="ECO:0007669"/>
    <property type="project" value="TreeGrafter"/>
</dbReference>
<evidence type="ECO:0000313" key="12">
    <source>
        <dbReference type="Proteomes" id="UP001221898"/>
    </source>
</evidence>
<gene>
    <name evidence="11" type="ORF">AAFF_G00181660</name>
</gene>
<comment type="subcellular location">
    <subcellularLocation>
        <location evidence="1">Cell membrane</location>
        <topology evidence="1">Peripheral membrane protein</topology>
    </subcellularLocation>
</comment>
<keyword evidence="4" id="KW-0879">Wnt signaling pathway</keyword>
<dbReference type="AlphaFoldDB" id="A0AAD7RKK7"/>
<evidence type="ECO:0000256" key="3">
    <source>
        <dbReference type="ARBA" id="ARBA00022475"/>
    </source>
</evidence>
<evidence type="ECO:0000256" key="10">
    <source>
        <dbReference type="SAM" id="MobiDB-lite"/>
    </source>
</evidence>
<dbReference type="InterPro" id="IPR019003">
    <property type="entry name" value="AMER"/>
</dbReference>
<feature type="compositionally biased region" description="Basic and acidic residues" evidence="10">
    <location>
        <begin position="463"/>
        <end position="476"/>
    </location>
</feature>
<feature type="compositionally biased region" description="Basic and acidic residues" evidence="10">
    <location>
        <begin position="499"/>
        <end position="514"/>
    </location>
</feature>
<dbReference type="GO" id="GO:0005886">
    <property type="term" value="C:plasma membrane"/>
    <property type="evidence" value="ECO:0007669"/>
    <property type="project" value="UniProtKB-SubCell"/>
</dbReference>
<evidence type="ECO:0000256" key="8">
    <source>
        <dbReference type="ARBA" id="ARBA00039511"/>
    </source>
</evidence>
<keyword evidence="12" id="KW-1185">Reference proteome</keyword>
<evidence type="ECO:0000256" key="5">
    <source>
        <dbReference type="ARBA" id="ARBA00023121"/>
    </source>
</evidence>
<feature type="region of interest" description="Disordered" evidence="10">
    <location>
        <begin position="189"/>
        <end position="305"/>
    </location>
</feature>
<feature type="region of interest" description="Disordered" evidence="10">
    <location>
        <begin position="1"/>
        <end position="105"/>
    </location>
</feature>
<keyword evidence="3" id="KW-1003">Cell membrane</keyword>
<dbReference type="EMBL" id="JAINUG010000240">
    <property type="protein sequence ID" value="KAJ8385810.1"/>
    <property type="molecule type" value="Genomic_DNA"/>
</dbReference>
<evidence type="ECO:0000256" key="2">
    <source>
        <dbReference type="ARBA" id="ARBA00007750"/>
    </source>
</evidence>
<dbReference type="GO" id="GO:0005546">
    <property type="term" value="F:phosphatidylinositol-4,5-bisphosphate binding"/>
    <property type="evidence" value="ECO:0007669"/>
    <property type="project" value="TreeGrafter"/>
</dbReference>
<proteinExistence type="inferred from homology"/>
<feature type="compositionally biased region" description="Gly residues" evidence="10">
    <location>
        <begin position="347"/>
        <end position="363"/>
    </location>
</feature>
<feature type="region of interest" description="Disordered" evidence="10">
    <location>
        <begin position="334"/>
        <end position="388"/>
    </location>
</feature>
<keyword evidence="6" id="KW-0472">Membrane</keyword>
<evidence type="ECO:0000256" key="1">
    <source>
        <dbReference type="ARBA" id="ARBA00004202"/>
    </source>
</evidence>
<dbReference type="PANTHER" id="PTHR22237">
    <property type="entry name" value="APC MEMBRANE RECRUITMENT PROTEIN 2-RELATED"/>
    <property type="match status" value="1"/>
</dbReference>